<name>A0ABQ4SZK3_9HYPH</name>
<evidence type="ECO:0008006" key="3">
    <source>
        <dbReference type="Google" id="ProtNLM"/>
    </source>
</evidence>
<dbReference type="EMBL" id="BPQR01000084">
    <property type="protein sequence ID" value="GJE08639.1"/>
    <property type="molecule type" value="Genomic_DNA"/>
</dbReference>
<evidence type="ECO:0000313" key="1">
    <source>
        <dbReference type="EMBL" id="GJE08639.1"/>
    </source>
</evidence>
<reference evidence="1" key="2">
    <citation type="submission" date="2021-08" db="EMBL/GenBank/DDBJ databases">
        <authorList>
            <person name="Tani A."/>
            <person name="Ola A."/>
            <person name="Ogura Y."/>
            <person name="Katsura K."/>
            <person name="Hayashi T."/>
        </authorList>
    </citation>
    <scope>NUCLEOTIDE SEQUENCE</scope>
    <source>
        <strain evidence="1">LMG 23639</strain>
    </source>
</reference>
<dbReference type="RefSeq" id="WP_238278513.1">
    <property type="nucleotide sequence ID" value="NZ_BPQR01000084.1"/>
</dbReference>
<dbReference type="Proteomes" id="UP001055102">
    <property type="component" value="Unassembled WGS sequence"/>
</dbReference>
<reference evidence="1" key="1">
    <citation type="journal article" date="2021" name="Front. Microbiol.">
        <title>Comprehensive Comparative Genomics and Phenotyping of Methylobacterium Species.</title>
        <authorList>
            <person name="Alessa O."/>
            <person name="Ogura Y."/>
            <person name="Fujitani Y."/>
            <person name="Takami H."/>
            <person name="Hayashi T."/>
            <person name="Sahin N."/>
            <person name="Tani A."/>
        </authorList>
    </citation>
    <scope>NUCLEOTIDE SEQUENCE</scope>
    <source>
        <strain evidence="1">LMG 23639</strain>
    </source>
</reference>
<sequence length="346" mass="37887">MTFQADRARLETEWGIHMMAQDWLPSQFRHNFELAMDAQPTLVTAPNAGIPSFLTQYVDPEVVRILQSPNEGANILGERKQGDWTTQTTFFSVIENTGEVSSYGDWNANGVSNVNAAWPQRQSYLFQTIIEYGDLQIERAGLARLNWVAELQTSAASTLDKFQDYTYHFGVAGLQNYGLLNDPSLSAALTPSTKAAGGVKWVNNGAVVATANEVYADFQALFSKIVAQTAGRVKMSDPLILALSPSAQMGLTAVNSFGVGVADLIKKNFPNLEVETSYRYSTVAGEVVQLWARSFDGKDVGYCAFNEKLRDHGIVRNLSAYAQKKTAGSWGAIIRYPLACAQMVGV</sequence>
<keyword evidence="2" id="KW-1185">Reference proteome</keyword>
<accession>A0ABQ4SZK3</accession>
<protein>
    <recommendedName>
        <fullName evidence="3">DUF2184 domain-containing protein</fullName>
    </recommendedName>
</protein>
<organism evidence="1 2">
    <name type="scientific">Methylobacterium jeotgali</name>
    <dbReference type="NCBI Taxonomy" id="381630"/>
    <lineage>
        <taxon>Bacteria</taxon>
        <taxon>Pseudomonadati</taxon>
        <taxon>Pseudomonadota</taxon>
        <taxon>Alphaproteobacteria</taxon>
        <taxon>Hyphomicrobiales</taxon>
        <taxon>Methylobacteriaceae</taxon>
        <taxon>Methylobacterium</taxon>
    </lineage>
</organism>
<comment type="caution">
    <text evidence="1">The sequence shown here is derived from an EMBL/GenBank/DDBJ whole genome shotgun (WGS) entry which is preliminary data.</text>
</comment>
<gene>
    <name evidence="1" type="ORF">AOPFMNJM_3982</name>
</gene>
<evidence type="ECO:0000313" key="2">
    <source>
        <dbReference type="Proteomes" id="UP001055102"/>
    </source>
</evidence>
<proteinExistence type="predicted"/>